<feature type="compositionally biased region" description="Polar residues" evidence="4">
    <location>
        <begin position="306"/>
        <end position="318"/>
    </location>
</feature>
<evidence type="ECO:0000256" key="3">
    <source>
        <dbReference type="PROSITE-ProRule" id="PRU00175"/>
    </source>
</evidence>
<name>A0A8S3XYQ2_PARAO</name>
<dbReference type="FunFam" id="3.30.40.10:FF:000215">
    <property type="entry name" value="E3 ubiquitin-protein ligase RNF25"/>
    <property type="match status" value="1"/>
</dbReference>
<evidence type="ECO:0000313" key="8">
    <source>
        <dbReference type="Proteomes" id="UP000691718"/>
    </source>
</evidence>
<feature type="compositionally biased region" description="Polar residues" evidence="4">
    <location>
        <begin position="332"/>
        <end position="348"/>
    </location>
</feature>
<dbReference type="GO" id="GO:0010468">
    <property type="term" value="P:regulation of gene expression"/>
    <property type="evidence" value="ECO:0007669"/>
    <property type="project" value="UniProtKB-ARBA"/>
</dbReference>
<dbReference type="InterPro" id="IPR006575">
    <property type="entry name" value="RWD_dom"/>
</dbReference>
<dbReference type="OrthoDB" id="432311at2759"/>
<gene>
    <name evidence="7" type="ORF">PAPOLLO_LOCUS23226</name>
</gene>
<dbReference type="PROSITE" id="PS50908">
    <property type="entry name" value="RWD"/>
    <property type="match status" value="1"/>
</dbReference>
<evidence type="ECO:0000313" key="7">
    <source>
        <dbReference type="EMBL" id="CAG5045269.1"/>
    </source>
</evidence>
<dbReference type="InterPro" id="IPR001841">
    <property type="entry name" value="Znf_RING"/>
</dbReference>
<evidence type="ECO:0000256" key="4">
    <source>
        <dbReference type="SAM" id="MobiDB-lite"/>
    </source>
</evidence>
<evidence type="ECO:0000256" key="1">
    <source>
        <dbReference type="ARBA" id="ARBA00022771"/>
    </source>
</evidence>
<organism evidence="7 8">
    <name type="scientific">Parnassius apollo</name>
    <name type="common">Apollo butterfly</name>
    <name type="synonym">Papilio apollo</name>
    <dbReference type="NCBI Taxonomy" id="110799"/>
    <lineage>
        <taxon>Eukaryota</taxon>
        <taxon>Metazoa</taxon>
        <taxon>Ecdysozoa</taxon>
        <taxon>Arthropoda</taxon>
        <taxon>Hexapoda</taxon>
        <taxon>Insecta</taxon>
        <taxon>Pterygota</taxon>
        <taxon>Neoptera</taxon>
        <taxon>Endopterygota</taxon>
        <taxon>Lepidoptera</taxon>
        <taxon>Glossata</taxon>
        <taxon>Ditrysia</taxon>
        <taxon>Papilionoidea</taxon>
        <taxon>Papilionidae</taxon>
        <taxon>Parnassiinae</taxon>
        <taxon>Parnassini</taxon>
        <taxon>Parnassius</taxon>
        <taxon>Parnassius</taxon>
    </lineage>
</organism>
<dbReference type="CDD" id="cd16470">
    <property type="entry name" value="RING-H2_RNF25"/>
    <property type="match status" value="1"/>
</dbReference>
<dbReference type="PANTHER" id="PTHR13198">
    <property type="entry name" value="RING FINGER PROTEIN 25"/>
    <property type="match status" value="1"/>
</dbReference>
<sequence>MIRAETENQLFVAPSALRLPELNAFIKKSNPNPSHFRLRPFVNMTSVVDERVSDEVEALQAILMNDVTIKREGNKPTIIETIVHPLTGDDTDQQYVCVTLEVKLTPDYPDSSPEVTLRNPRGLDDQLLFTINSQIKEKLAECLGQPVVFELIELVRENLTESNLPSGQCVICLYGFVEGDKFTKTQCYHYFHSHCFASHLIAGKKYYQEDLDKLPNWQQMQAPPYQPTCPVCRCEVSCDVDALKEAPPPIESKNATPFSLTTEMKAMQKHMAGILARQIAKGGVVGMGDTGPPPITITTPADNGNEAATNGSPTTQQDVAKPEAIPNGRPAGNTSNENSTPGSPQAQQAYRGPYRGFNRRGKPGRRGRGAAGAR</sequence>
<dbReference type="GO" id="GO:0033554">
    <property type="term" value="P:cellular response to stress"/>
    <property type="evidence" value="ECO:0007669"/>
    <property type="project" value="UniProtKB-ARBA"/>
</dbReference>
<keyword evidence="8" id="KW-1185">Reference proteome</keyword>
<feature type="region of interest" description="Disordered" evidence="4">
    <location>
        <begin position="285"/>
        <end position="374"/>
    </location>
</feature>
<feature type="compositionally biased region" description="Basic residues" evidence="4">
    <location>
        <begin position="357"/>
        <end position="368"/>
    </location>
</feature>
<protein>
    <submittedName>
        <fullName evidence="7">(apollo) hypothetical protein</fullName>
    </submittedName>
</protein>
<dbReference type="PANTHER" id="PTHR13198:SF4">
    <property type="entry name" value="E3 UBIQUITIN-PROTEIN LIGASE RNF25"/>
    <property type="match status" value="1"/>
</dbReference>
<keyword evidence="2" id="KW-0862">Zinc</keyword>
<dbReference type="GO" id="GO:0051246">
    <property type="term" value="P:regulation of protein metabolic process"/>
    <property type="evidence" value="ECO:0007669"/>
    <property type="project" value="UniProtKB-ARBA"/>
</dbReference>
<dbReference type="PROSITE" id="PS50089">
    <property type="entry name" value="ZF_RING_2"/>
    <property type="match status" value="1"/>
</dbReference>
<dbReference type="Proteomes" id="UP000691718">
    <property type="component" value="Unassembled WGS sequence"/>
</dbReference>
<feature type="domain" description="RWD" evidence="6">
    <location>
        <begin position="54"/>
        <end position="162"/>
    </location>
</feature>
<evidence type="ECO:0000259" key="6">
    <source>
        <dbReference type="PROSITE" id="PS50908"/>
    </source>
</evidence>
<dbReference type="CDD" id="cd23818">
    <property type="entry name" value="RWD_RNF25"/>
    <property type="match status" value="1"/>
</dbReference>
<reference evidence="7" key="1">
    <citation type="submission" date="2021-04" db="EMBL/GenBank/DDBJ databases">
        <authorList>
            <person name="Tunstrom K."/>
        </authorList>
    </citation>
    <scope>NUCLEOTIDE SEQUENCE</scope>
</reference>
<keyword evidence="1 3" id="KW-0479">Metal-binding</keyword>
<accession>A0A8S3XYQ2</accession>
<dbReference type="InterPro" id="IPR039133">
    <property type="entry name" value="RNF25"/>
</dbReference>
<proteinExistence type="predicted"/>
<dbReference type="SMART" id="SM00184">
    <property type="entry name" value="RING"/>
    <property type="match status" value="1"/>
</dbReference>
<dbReference type="GO" id="GO:0016567">
    <property type="term" value="P:protein ubiquitination"/>
    <property type="evidence" value="ECO:0007669"/>
    <property type="project" value="TreeGrafter"/>
</dbReference>
<dbReference type="Pfam" id="PF05773">
    <property type="entry name" value="RWD"/>
    <property type="match status" value="1"/>
</dbReference>
<dbReference type="EMBL" id="CAJQZP010001427">
    <property type="protein sequence ID" value="CAG5045269.1"/>
    <property type="molecule type" value="Genomic_DNA"/>
</dbReference>
<dbReference type="AlphaFoldDB" id="A0A8S3XYQ2"/>
<dbReference type="GO" id="GO:0005634">
    <property type="term" value="C:nucleus"/>
    <property type="evidence" value="ECO:0007669"/>
    <property type="project" value="TreeGrafter"/>
</dbReference>
<comment type="caution">
    <text evidence="7">The sequence shown here is derived from an EMBL/GenBank/DDBJ whole genome shotgun (WGS) entry which is preliminary data.</text>
</comment>
<dbReference type="GO" id="GO:0009893">
    <property type="term" value="P:positive regulation of metabolic process"/>
    <property type="evidence" value="ECO:0007669"/>
    <property type="project" value="UniProtKB-ARBA"/>
</dbReference>
<dbReference type="GO" id="GO:0061630">
    <property type="term" value="F:ubiquitin protein ligase activity"/>
    <property type="evidence" value="ECO:0007669"/>
    <property type="project" value="InterPro"/>
</dbReference>
<dbReference type="GO" id="GO:0008270">
    <property type="term" value="F:zinc ion binding"/>
    <property type="evidence" value="ECO:0007669"/>
    <property type="project" value="UniProtKB-KW"/>
</dbReference>
<dbReference type="Pfam" id="PF13639">
    <property type="entry name" value="zf-RING_2"/>
    <property type="match status" value="1"/>
</dbReference>
<dbReference type="FunFam" id="3.10.110.10:FF:000050">
    <property type="entry name" value="eIF-2-alpha kinase GCN2"/>
    <property type="match status" value="1"/>
</dbReference>
<evidence type="ECO:0000259" key="5">
    <source>
        <dbReference type="PROSITE" id="PS50089"/>
    </source>
</evidence>
<dbReference type="SMART" id="SM00591">
    <property type="entry name" value="RWD"/>
    <property type="match status" value="1"/>
</dbReference>
<feature type="domain" description="RING-type" evidence="5">
    <location>
        <begin position="169"/>
        <end position="233"/>
    </location>
</feature>
<evidence type="ECO:0000256" key="2">
    <source>
        <dbReference type="ARBA" id="ARBA00022833"/>
    </source>
</evidence>
<keyword evidence="1 3" id="KW-0863">Zinc-finger</keyword>